<keyword evidence="1 2" id="KW-0238">DNA-binding</keyword>
<dbReference type="Gene3D" id="1.10.357.10">
    <property type="entry name" value="Tetracycline Repressor, domain 2"/>
    <property type="match status" value="1"/>
</dbReference>
<dbReference type="InterPro" id="IPR009057">
    <property type="entry name" value="Homeodomain-like_sf"/>
</dbReference>
<dbReference type="PANTHER" id="PTHR30055">
    <property type="entry name" value="HTH-TYPE TRANSCRIPTIONAL REGULATOR RUTR"/>
    <property type="match status" value="1"/>
</dbReference>
<dbReference type="AlphaFoldDB" id="G7TBR0"/>
<dbReference type="Proteomes" id="UP000008851">
    <property type="component" value="Chromosome"/>
</dbReference>
<sequence length="224" mass="24988">MTTRPHRAARRSDCDRRIHTAVHALLAERGMRLSMDAVAERAGCSKQTLYSYYGCKENLLRDVLQDHVHLAAGPLGTVSGDLRADLLAFALAHLDRLNNPDVLQTCRLVEAESHRFPDQSQQIFHDGVVGMQQRLAHRFEQAIKAGQLRHDDPCFMAELLLSMIVGLDFDRQRFQVPHRAGLPARQQWAQLAVDAFLRAFAPAPAAPTLAPPSLLTSRPQRSSS</sequence>
<dbReference type="InterPro" id="IPR039536">
    <property type="entry name" value="TetR_C_Proteobacteria"/>
</dbReference>
<dbReference type="InterPro" id="IPR001647">
    <property type="entry name" value="HTH_TetR"/>
</dbReference>
<name>G7TBR0_XANOB</name>
<evidence type="ECO:0000313" key="5">
    <source>
        <dbReference type="Proteomes" id="UP000008851"/>
    </source>
</evidence>
<organism evidence="4 5">
    <name type="scientific">Xanthomonas oryzae pv. oryzicola (strain BLS256)</name>
    <dbReference type="NCBI Taxonomy" id="383407"/>
    <lineage>
        <taxon>Bacteria</taxon>
        <taxon>Pseudomonadati</taxon>
        <taxon>Pseudomonadota</taxon>
        <taxon>Gammaproteobacteria</taxon>
        <taxon>Lysobacterales</taxon>
        <taxon>Lysobacteraceae</taxon>
        <taxon>Xanthomonas</taxon>
    </lineage>
</organism>
<dbReference type="GO" id="GO:0003700">
    <property type="term" value="F:DNA-binding transcription factor activity"/>
    <property type="evidence" value="ECO:0007669"/>
    <property type="project" value="TreeGrafter"/>
</dbReference>
<evidence type="ECO:0000256" key="1">
    <source>
        <dbReference type="ARBA" id="ARBA00023125"/>
    </source>
</evidence>
<dbReference type="Pfam" id="PF00440">
    <property type="entry name" value="TetR_N"/>
    <property type="match status" value="1"/>
</dbReference>
<evidence type="ECO:0000256" key="2">
    <source>
        <dbReference type="PROSITE-ProRule" id="PRU00335"/>
    </source>
</evidence>
<evidence type="ECO:0000313" key="4">
    <source>
        <dbReference type="EMBL" id="AEQ96131.1"/>
    </source>
</evidence>
<dbReference type="SUPFAM" id="SSF48498">
    <property type="entry name" value="Tetracyclin repressor-like, C-terminal domain"/>
    <property type="match status" value="1"/>
</dbReference>
<dbReference type="SUPFAM" id="SSF46689">
    <property type="entry name" value="Homeodomain-like"/>
    <property type="match status" value="1"/>
</dbReference>
<evidence type="ECO:0000259" key="3">
    <source>
        <dbReference type="PROSITE" id="PS50977"/>
    </source>
</evidence>
<proteinExistence type="predicted"/>
<protein>
    <submittedName>
        <fullName evidence="4">Transcriptional regulator, TetR family</fullName>
    </submittedName>
</protein>
<dbReference type="PRINTS" id="PR00455">
    <property type="entry name" value="HTHTETR"/>
</dbReference>
<dbReference type="RefSeq" id="WP_014502957.1">
    <property type="nucleotide sequence ID" value="NC_017267.2"/>
</dbReference>
<dbReference type="PANTHER" id="PTHR30055:SF146">
    <property type="entry name" value="HTH-TYPE TRANSCRIPTIONAL DUAL REGULATOR CECR"/>
    <property type="match status" value="1"/>
</dbReference>
<dbReference type="GO" id="GO:0000976">
    <property type="term" value="F:transcription cis-regulatory region binding"/>
    <property type="evidence" value="ECO:0007669"/>
    <property type="project" value="TreeGrafter"/>
</dbReference>
<gene>
    <name evidence="4" type="ORF">XOC_1980</name>
</gene>
<accession>G7TBR0</accession>
<dbReference type="Pfam" id="PF14246">
    <property type="entry name" value="TetR_C_7"/>
    <property type="match status" value="1"/>
</dbReference>
<dbReference type="KEGG" id="xor:XOC_1980"/>
<reference evidence="4 5" key="1">
    <citation type="journal article" date="2011" name="J. Bacteriol.">
        <title>Two new complete genome sequences offer insight into host and tissue specificity of plant pathogenic Xanthomonas spp.</title>
        <authorList>
            <person name="Bogdanove A.J."/>
            <person name="Koebnik R."/>
            <person name="Lu H."/>
            <person name="Furutani A."/>
            <person name="Angiuoli S.V."/>
            <person name="Patil P.B."/>
            <person name="Van Sluys M.A."/>
            <person name="Ryan R.P."/>
            <person name="Meyer D.F."/>
            <person name="Han S.W."/>
            <person name="Aparna G."/>
            <person name="Rajaram M."/>
            <person name="Delcher A.L."/>
            <person name="Phillippy A.M."/>
            <person name="Puiu D."/>
            <person name="Schatz M.C."/>
            <person name="Shumway M."/>
            <person name="Sommer D.D."/>
            <person name="Trapnell C."/>
            <person name="Benahmed F."/>
            <person name="Dimitrov G."/>
            <person name="Madupu R."/>
            <person name="Radune D."/>
            <person name="Sullivan S."/>
            <person name="Jha G."/>
            <person name="Ishihara H."/>
            <person name="Lee S.W."/>
            <person name="Pandey A."/>
            <person name="Sharma V."/>
            <person name="Sriariyanun M."/>
            <person name="Szurek B."/>
            <person name="Vera-Cruz C.M."/>
            <person name="Dorman K.S."/>
            <person name="Ronald P.C."/>
            <person name="Verdier V."/>
            <person name="Dow J.M."/>
            <person name="Sonti R.V."/>
            <person name="Tsuge S."/>
            <person name="Brendel V.P."/>
            <person name="Rabinowicz P.D."/>
            <person name="Leach J.E."/>
            <person name="White F.F."/>
            <person name="Salzberg S.L."/>
        </authorList>
    </citation>
    <scope>NUCLEOTIDE SEQUENCE [LARGE SCALE GENOMIC DNA]</scope>
    <source>
        <strain evidence="4 5">BLS256</strain>
    </source>
</reference>
<feature type="domain" description="HTH tetR-type" evidence="3">
    <location>
        <begin position="12"/>
        <end position="71"/>
    </location>
</feature>
<dbReference type="PROSITE" id="PS50977">
    <property type="entry name" value="HTH_TETR_2"/>
    <property type="match status" value="1"/>
</dbReference>
<dbReference type="InterPro" id="IPR050109">
    <property type="entry name" value="HTH-type_TetR-like_transc_reg"/>
</dbReference>
<feature type="DNA-binding region" description="H-T-H motif" evidence="2">
    <location>
        <begin position="34"/>
        <end position="53"/>
    </location>
</feature>
<dbReference type="HOGENOM" id="CLU_069356_27_0_6"/>
<dbReference type="InterPro" id="IPR036271">
    <property type="entry name" value="Tet_transcr_reg_TetR-rel_C_sf"/>
</dbReference>
<dbReference type="EMBL" id="CP003057">
    <property type="protein sequence ID" value="AEQ96131.1"/>
    <property type="molecule type" value="Genomic_DNA"/>
</dbReference>
<dbReference type="eggNOG" id="COG1309">
    <property type="taxonomic scope" value="Bacteria"/>
</dbReference>
<dbReference type="Gene3D" id="1.10.10.60">
    <property type="entry name" value="Homeodomain-like"/>
    <property type="match status" value="1"/>
</dbReference>